<comment type="caution">
    <text evidence="1">The sequence shown here is derived from an EMBL/GenBank/DDBJ whole genome shotgun (WGS) entry which is preliminary data.</text>
</comment>
<protein>
    <submittedName>
        <fullName evidence="1">F-box protein pp2-b12</fullName>
    </submittedName>
</protein>
<dbReference type="InterPro" id="IPR025886">
    <property type="entry name" value="PP2-like"/>
</dbReference>
<dbReference type="Pfam" id="PF14299">
    <property type="entry name" value="PP2"/>
    <property type="match status" value="1"/>
</dbReference>
<proteinExistence type="predicted"/>
<organism evidence="1 2">
    <name type="scientific">Quercus suber</name>
    <name type="common">Cork oak</name>
    <dbReference type="NCBI Taxonomy" id="58331"/>
    <lineage>
        <taxon>Eukaryota</taxon>
        <taxon>Viridiplantae</taxon>
        <taxon>Streptophyta</taxon>
        <taxon>Embryophyta</taxon>
        <taxon>Tracheophyta</taxon>
        <taxon>Spermatophyta</taxon>
        <taxon>Magnoliopsida</taxon>
        <taxon>eudicotyledons</taxon>
        <taxon>Gunneridae</taxon>
        <taxon>Pentapetalae</taxon>
        <taxon>rosids</taxon>
        <taxon>fabids</taxon>
        <taxon>Fagales</taxon>
        <taxon>Fagaceae</taxon>
        <taxon>Quercus</taxon>
    </lineage>
</organism>
<feature type="non-terminal residue" evidence="1">
    <location>
        <position position="1"/>
    </location>
</feature>
<accession>A0AAW0IHM9</accession>
<dbReference type="EMBL" id="PKMF04001148">
    <property type="protein sequence ID" value="KAK7814024.1"/>
    <property type="molecule type" value="Genomic_DNA"/>
</dbReference>
<dbReference type="AlphaFoldDB" id="A0AAW0IHM9"/>
<evidence type="ECO:0000313" key="1">
    <source>
        <dbReference type="EMBL" id="KAK7814024.1"/>
    </source>
</evidence>
<dbReference type="PANTHER" id="PTHR32278">
    <property type="entry name" value="F-BOX DOMAIN-CONTAINING PROTEIN"/>
    <property type="match status" value="1"/>
</dbReference>
<gene>
    <name evidence="1" type="primary">PP2B12_1</name>
    <name evidence="1" type="ORF">CFP56_004021</name>
</gene>
<reference evidence="1 2" key="1">
    <citation type="journal article" date="2018" name="Sci. Data">
        <title>The draft genome sequence of cork oak.</title>
        <authorList>
            <person name="Ramos A.M."/>
            <person name="Usie A."/>
            <person name="Barbosa P."/>
            <person name="Barros P.M."/>
            <person name="Capote T."/>
            <person name="Chaves I."/>
            <person name="Simoes F."/>
            <person name="Abreu I."/>
            <person name="Carrasquinho I."/>
            <person name="Faro C."/>
            <person name="Guimaraes J.B."/>
            <person name="Mendonca D."/>
            <person name="Nobrega F."/>
            <person name="Rodrigues L."/>
            <person name="Saibo N.J.M."/>
            <person name="Varela M.C."/>
            <person name="Egas C."/>
            <person name="Matos J."/>
            <person name="Miguel C.M."/>
            <person name="Oliveira M.M."/>
            <person name="Ricardo C.P."/>
            <person name="Goncalves S."/>
        </authorList>
    </citation>
    <scope>NUCLEOTIDE SEQUENCE [LARGE SCALE GENOMIC DNA]</scope>
    <source>
        <strain evidence="2">cv. HL8</strain>
    </source>
</reference>
<dbReference type="Proteomes" id="UP000237347">
    <property type="component" value="Unassembled WGS sequence"/>
</dbReference>
<name>A0AAW0IHM9_QUESU</name>
<sequence length="155" mass="17722">SFFLDKLSGKKCYLLCTRDQCIIWGDPPLYWTKLVLALLFVIGYKISTSMLSLKTNYAVYLVFKLRRGTTGFGSCCPLNASIKTTQGGEDPRLRRKDGWSETKMGEFFNEGGKKDELEIRLMDIESGRWKFGLIFEGIEIRPIPENIPMCFVISI</sequence>
<dbReference type="PANTHER" id="PTHR32278:SF130">
    <property type="entry name" value="F-BOX DOMAIN-CONTAINING PROTEIN"/>
    <property type="match status" value="1"/>
</dbReference>
<keyword evidence="2" id="KW-1185">Reference proteome</keyword>
<evidence type="ECO:0000313" key="2">
    <source>
        <dbReference type="Proteomes" id="UP000237347"/>
    </source>
</evidence>